<evidence type="ECO:0000313" key="4">
    <source>
        <dbReference type="EMBL" id="SFB42295.1"/>
    </source>
</evidence>
<dbReference type="GO" id="GO:0032259">
    <property type="term" value="P:methylation"/>
    <property type="evidence" value="ECO:0007669"/>
    <property type="project" value="UniProtKB-KW"/>
</dbReference>
<dbReference type="AlphaFoldDB" id="A0A1I1AW40"/>
<evidence type="ECO:0000313" key="5">
    <source>
        <dbReference type="Proteomes" id="UP000199012"/>
    </source>
</evidence>
<protein>
    <submittedName>
        <fullName evidence="4">Adenine-specific DNA-methyltransferase</fullName>
    </submittedName>
</protein>
<keyword evidence="1 4" id="KW-0489">Methyltransferase</keyword>
<dbReference type="Gene3D" id="3.40.50.150">
    <property type="entry name" value="Vaccinia Virus protein VP39"/>
    <property type="match status" value="1"/>
</dbReference>
<accession>A0A1I1AW40</accession>
<dbReference type="GO" id="GO:0003677">
    <property type="term" value="F:DNA binding"/>
    <property type="evidence" value="ECO:0007669"/>
    <property type="project" value="InterPro"/>
</dbReference>
<feature type="non-terminal residue" evidence="4">
    <location>
        <position position="1"/>
    </location>
</feature>
<dbReference type="Pfam" id="PF01555">
    <property type="entry name" value="N6_N4_Mtase"/>
    <property type="match status" value="1"/>
</dbReference>
<feature type="domain" description="DNA methylase N-4/N-6" evidence="3">
    <location>
        <begin position="118"/>
        <end position="176"/>
    </location>
</feature>
<name>A0A1I1AW40_9CELL</name>
<dbReference type="STRING" id="988821.SAMN05421867_12513"/>
<gene>
    <name evidence="4" type="ORF">SAMN05421867_12513</name>
</gene>
<sequence>GDPLPADQPRAAVASPPGTVAVWPIRRDGSEGNWQISPQTLMSACEKGYVRLGKFTERGMPISYLKSGEQRKVEAGVFPIEGHRADGSIVVDSSGYAPVFVPGTQWRISAHESGGPGGSNLLRSLMPDRRFPFPKSLYAVEDALRFFVASKPRALVLDFFAGSGTTAHAVMRLNRQDGGTRRCLLVTNNEVSIDEANELRRRGVHPGDAEWEALGICDYITKPRIHAAITGKSTTGAPVSGTYGPVDASPMADGFRENAEFFTLTYEDPTLVSLGRRFEAIAPLLWLRAGARGERISEVAAEGWSLPASACYGVLFDTSTWGAFVAAAARRDDLTHAFIVTDSLVEYQQVVARLDPSLRTTRLYADYLRSFEINTRTP</sequence>
<dbReference type="SUPFAM" id="SSF53335">
    <property type="entry name" value="S-adenosyl-L-methionine-dependent methyltransferases"/>
    <property type="match status" value="1"/>
</dbReference>
<proteinExistence type="predicted"/>
<keyword evidence="2 4" id="KW-0808">Transferase</keyword>
<dbReference type="OrthoDB" id="9773060at2"/>
<reference evidence="4 5" key="1">
    <citation type="submission" date="2016-10" db="EMBL/GenBank/DDBJ databases">
        <authorList>
            <person name="de Groot N.N."/>
        </authorList>
    </citation>
    <scope>NUCLEOTIDE SEQUENCE [LARGE SCALE GENOMIC DNA]</scope>
    <source>
        <strain evidence="4 5">CGMCC 4.6945</strain>
    </source>
</reference>
<evidence type="ECO:0000259" key="3">
    <source>
        <dbReference type="Pfam" id="PF01555"/>
    </source>
</evidence>
<dbReference type="EMBL" id="FOKA01000025">
    <property type="protein sequence ID" value="SFB42295.1"/>
    <property type="molecule type" value="Genomic_DNA"/>
</dbReference>
<evidence type="ECO:0000256" key="2">
    <source>
        <dbReference type="ARBA" id="ARBA00022679"/>
    </source>
</evidence>
<dbReference type="Proteomes" id="UP000199012">
    <property type="component" value="Unassembled WGS sequence"/>
</dbReference>
<organism evidence="4 5">
    <name type="scientific">Cellulomonas marina</name>
    <dbReference type="NCBI Taxonomy" id="988821"/>
    <lineage>
        <taxon>Bacteria</taxon>
        <taxon>Bacillati</taxon>
        <taxon>Actinomycetota</taxon>
        <taxon>Actinomycetes</taxon>
        <taxon>Micrococcales</taxon>
        <taxon>Cellulomonadaceae</taxon>
        <taxon>Cellulomonas</taxon>
    </lineage>
</organism>
<dbReference type="GO" id="GO:0008170">
    <property type="term" value="F:N-methyltransferase activity"/>
    <property type="evidence" value="ECO:0007669"/>
    <property type="project" value="InterPro"/>
</dbReference>
<dbReference type="RefSeq" id="WP_139224531.1">
    <property type="nucleotide sequence ID" value="NZ_FOKA01000025.1"/>
</dbReference>
<evidence type="ECO:0000256" key="1">
    <source>
        <dbReference type="ARBA" id="ARBA00022603"/>
    </source>
</evidence>
<dbReference type="InterPro" id="IPR029063">
    <property type="entry name" value="SAM-dependent_MTases_sf"/>
</dbReference>
<keyword evidence="5" id="KW-1185">Reference proteome</keyword>
<dbReference type="InterPro" id="IPR002941">
    <property type="entry name" value="DNA_methylase_N4/N6"/>
</dbReference>